<dbReference type="OrthoDB" id="416454at2759"/>
<comment type="caution">
    <text evidence="1">The sequence shown here is derived from an EMBL/GenBank/DDBJ whole genome shotgun (WGS) entry which is preliminary data.</text>
</comment>
<keyword evidence="2" id="KW-1185">Reference proteome</keyword>
<accession>A0A3M0LJD7</accession>
<reference evidence="1 2" key="1">
    <citation type="submission" date="2018-07" db="EMBL/GenBank/DDBJ databases">
        <title>A high quality draft genome assembly of the barn swallow (H. rustica rustica).</title>
        <authorList>
            <person name="Formenti G."/>
            <person name="Chiara M."/>
            <person name="Poveda L."/>
            <person name="Francoijs K.-J."/>
            <person name="Bonisoli-Alquati A."/>
            <person name="Canova L."/>
            <person name="Gianfranceschi L."/>
            <person name="Horner D.S."/>
            <person name="Saino N."/>
        </authorList>
    </citation>
    <scope>NUCLEOTIDE SEQUENCE [LARGE SCALE GENOMIC DNA]</scope>
    <source>
        <strain evidence="1">Chelidonia</strain>
        <tissue evidence="1">Blood</tissue>
    </source>
</reference>
<evidence type="ECO:0000313" key="1">
    <source>
        <dbReference type="EMBL" id="RMC19197.1"/>
    </source>
</evidence>
<dbReference type="EMBL" id="QRBI01000095">
    <property type="protein sequence ID" value="RMC19197.1"/>
    <property type="molecule type" value="Genomic_DNA"/>
</dbReference>
<dbReference type="Proteomes" id="UP000269221">
    <property type="component" value="Unassembled WGS sequence"/>
</dbReference>
<protein>
    <submittedName>
        <fullName evidence="1">Uncharacterized protein</fullName>
    </submittedName>
</protein>
<organism evidence="1 2">
    <name type="scientific">Hirundo rustica rustica</name>
    <dbReference type="NCBI Taxonomy" id="333673"/>
    <lineage>
        <taxon>Eukaryota</taxon>
        <taxon>Metazoa</taxon>
        <taxon>Chordata</taxon>
        <taxon>Craniata</taxon>
        <taxon>Vertebrata</taxon>
        <taxon>Euteleostomi</taxon>
        <taxon>Archelosauria</taxon>
        <taxon>Archosauria</taxon>
        <taxon>Dinosauria</taxon>
        <taxon>Saurischia</taxon>
        <taxon>Theropoda</taxon>
        <taxon>Coelurosauria</taxon>
        <taxon>Aves</taxon>
        <taxon>Neognathae</taxon>
        <taxon>Neoaves</taxon>
        <taxon>Telluraves</taxon>
        <taxon>Australaves</taxon>
        <taxon>Passeriformes</taxon>
        <taxon>Sylvioidea</taxon>
        <taxon>Hirundinidae</taxon>
        <taxon>Hirundo</taxon>
    </lineage>
</organism>
<name>A0A3M0LJD7_HIRRU</name>
<evidence type="ECO:0000313" key="2">
    <source>
        <dbReference type="Proteomes" id="UP000269221"/>
    </source>
</evidence>
<dbReference type="STRING" id="333673.A0A3M0LJD7"/>
<sequence length="82" mass="9752">MWTFGLLFTFFEWKNTLKMMKGTVLDNWEIPVDWNLANVTPIYERDCEKDPGNYRPINQTLVPGKVKEQITIRPLYSICRRA</sequence>
<gene>
    <name evidence="1" type="ORF">DUI87_03802</name>
</gene>
<proteinExistence type="predicted"/>
<dbReference type="AlphaFoldDB" id="A0A3M0LJD7"/>